<evidence type="ECO:0000256" key="1">
    <source>
        <dbReference type="SAM" id="MobiDB-lite"/>
    </source>
</evidence>
<accession>A0A5C5ZQ30</accession>
<evidence type="ECO:0000313" key="2">
    <source>
        <dbReference type="EMBL" id="TWT89622.1"/>
    </source>
</evidence>
<dbReference type="AlphaFoldDB" id="A0A5C5ZQ30"/>
<reference evidence="2 3" key="1">
    <citation type="submission" date="2019-02" db="EMBL/GenBank/DDBJ databases">
        <title>Deep-cultivation of Planctomycetes and their phenomic and genomic characterization uncovers novel biology.</title>
        <authorList>
            <person name="Wiegand S."/>
            <person name="Jogler M."/>
            <person name="Boedeker C."/>
            <person name="Pinto D."/>
            <person name="Vollmers J."/>
            <person name="Rivas-Marin E."/>
            <person name="Kohn T."/>
            <person name="Peeters S.H."/>
            <person name="Heuer A."/>
            <person name="Rast P."/>
            <person name="Oberbeckmann S."/>
            <person name="Bunk B."/>
            <person name="Jeske O."/>
            <person name="Meyerdierks A."/>
            <person name="Storesund J.E."/>
            <person name="Kallscheuer N."/>
            <person name="Luecker S."/>
            <person name="Lage O.M."/>
            <person name="Pohl T."/>
            <person name="Merkel B.J."/>
            <person name="Hornburger P."/>
            <person name="Mueller R.-W."/>
            <person name="Bruemmer F."/>
            <person name="Labrenz M."/>
            <person name="Spormann A.M."/>
            <person name="Op Den Camp H."/>
            <person name="Overmann J."/>
            <person name="Amann R."/>
            <person name="Jetten M.S.M."/>
            <person name="Mascher T."/>
            <person name="Medema M.H."/>
            <person name="Devos D.P."/>
            <person name="Kaster A.-K."/>
            <person name="Ovreas L."/>
            <person name="Rohde M."/>
            <person name="Galperin M.Y."/>
            <person name="Jogler C."/>
        </authorList>
    </citation>
    <scope>NUCLEOTIDE SEQUENCE [LARGE SCALE GENOMIC DNA]</scope>
    <source>
        <strain evidence="2 3">Pla52n</strain>
    </source>
</reference>
<gene>
    <name evidence="2" type="ORF">Pla52n_67500</name>
</gene>
<keyword evidence="3" id="KW-1185">Reference proteome</keyword>
<name>A0A5C5ZQ30_9BACT</name>
<organism evidence="2 3">
    <name type="scientific">Stieleria varia</name>
    <dbReference type="NCBI Taxonomy" id="2528005"/>
    <lineage>
        <taxon>Bacteria</taxon>
        <taxon>Pseudomonadati</taxon>
        <taxon>Planctomycetota</taxon>
        <taxon>Planctomycetia</taxon>
        <taxon>Pirellulales</taxon>
        <taxon>Pirellulaceae</taxon>
        <taxon>Stieleria</taxon>
    </lineage>
</organism>
<dbReference type="EMBL" id="SJPN01000020">
    <property type="protein sequence ID" value="TWT89622.1"/>
    <property type="molecule type" value="Genomic_DNA"/>
</dbReference>
<protein>
    <submittedName>
        <fullName evidence="2">Uncharacterized protein</fullName>
    </submittedName>
</protein>
<feature type="region of interest" description="Disordered" evidence="1">
    <location>
        <begin position="56"/>
        <end position="77"/>
    </location>
</feature>
<sequence>MLMDDFVPIDQKDSDAEYRALVRDGIAKSLGVTLNDLSDPDILVGEWEHTIPQMPERKPTTITFRPDGTFKTPASRDDIPVPKWEVTTQTYVQTTWCPPMPEYDIEEGFWTQDAFLCAMIDRDRVVVWNGDGSVVWLFTRKSG</sequence>
<evidence type="ECO:0000313" key="3">
    <source>
        <dbReference type="Proteomes" id="UP000320176"/>
    </source>
</evidence>
<dbReference type="Proteomes" id="UP000320176">
    <property type="component" value="Unassembled WGS sequence"/>
</dbReference>
<proteinExistence type="predicted"/>
<comment type="caution">
    <text evidence="2">The sequence shown here is derived from an EMBL/GenBank/DDBJ whole genome shotgun (WGS) entry which is preliminary data.</text>
</comment>